<dbReference type="AlphaFoldDB" id="A0AA96JQT7"/>
<sequence>MESLEFPKDLIRHAFNQHELFSPQPEELPLKRRLRDGQIVRIFFGWEDENNEAAIRPHGGRSNPFIRGKNSLAMKVKTN</sequence>
<reference evidence="1 2" key="1">
    <citation type="submission" date="2023-01" db="EMBL/GenBank/DDBJ databases">
        <title>Cultivation and genomic characterization of new, ubiquitous marine nitrite-oxidizing bacteria from the Nitrospirales.</title>
        <authorList>
            <person name="Mueller A.J."/>
            <person name="Daebeler A."/>
            <person name="Herbold C.W."/>
            <person name="Kirkegaard R.H."/>
            <person name="Daims H."/>
        </authorList>
    </citation>
    <scope>NUCLEOTIDE SEQUENCE [LARGE SCALE GENOMIC DNA]</scope>
    <source>
        <strain evidence="1 2">VA</strain>
    </source>
</reference>
<gene>
    <name evidence="1" type="ORF">PP769_10180</name>
</gene>
<evidence type="ECO:0000313" key="1">
    <source>
        <dbReference type="EMBL" id="WNM56353.1"/>
    </source>
</evidence>
<organism evidence="1 2">
    <name type="scientific">Candidatus Nitrospira allomarina</name>
    <dbReference type="NCBI Taxonomy" id="3020900"/>
    <lineage>
        <taxon>Bacteria</taxon>
        <taxon>Pseudomonadati</taxon>
        <taxon>Nitrospirota</taxon>
        <taxon>Nitrospiria</taxon>
        <taxon>Nitrospirales</taxon>
        <taxon>Nitrospiraceae</taxon>
        <taxon>Nitrospira</taxon>
    </lineage>
</organism>
<proteinExistence type="predicted"/>
<keyword evidence="2" id="KW-1185">Reference proteome</keyword>
<evidence type="ECO:0000313" key="2">
    <source>
        <dbReference type="Proteomes" id="UP001302719"/>
    </source>
</evidence>
<dbReference type="RefSeq" id="WP_312639936.1">
    <property type="nucleotide sequence ID" value="NZ_CP116967.1"/>
</dbReference>
<name>A0AA96JQT7_9BACT</name>
<dbReference type="Proteomes" id="UP001302719">
    <property type="component" value="Chromosome"/>
</dbReference>
<accession>A0AA96JQT7</accession>
<dbReference type="EMBL" id="CP116967">
    <property type="protein sequence ID" value="WNM56353.1"/>
    <property type="molecule type" value="Genomic_DNA"/>
</dbReference>
<dbReference type="KEGG" id="nall:PP769_10180"/>
<protein>
    <submittedName>
        <fullName evidence="1">Uncharacterized protein</fullName>
    </submittedName>
</protein>